<keyword evidence="6" id="KW-0963">Cytoplasm</keyword>
<keyword evidence="7" id="KW-0808">Transferase</keyword>
<sequence length="1075" mass="120249">MADSEAERIRNKRLAKLGGTSGSTSQPAQSSPPQSPAPASPRVAASPASSPKPGSSTTSTPPPLQQPSQKPMNQSNGLSNSGAAPKINITNSKSTPQSAKRARSQSRSRPAKDEPLDQWEHRNLSQTFRLSVESDGNKDASGKRIFFLKGLSADLSNDKQSLLINVGQLDGALTEAGTLAAAAGEDPFDYLLGCWKRASKLVRSTKTLEAENPKVIVAKEARRLCMSYCLFACSMPEMFEASSRPTNPLTDHLLAEPDSEAGIDSDFLAEISTRFDEDESYTELIVSAVEQLSSRLSRLTMEDNYKPYMIALRTLVRFPRIVSAITQSDRFLRQGPSAADLETHTTLGPFFRLSPLDSKAALNYFSAPRSRDRGYIVNAQKSLRMTLQTHQGELFDVINTIVKTAKQPREKLLDWFALVVNSNHKRRAIRPDPKVISSDGFMLNVTAALDQLCDPFIDASFSKIDRIDIDYLRRKPRVSIQDETKINADQKESDEFYGHTVGGESNFISELFFLTVAAHHYGSEAVNSNLSKLQKDVKYMDQDLAKFEMERVKYVSQPAMLQVFDRRLELMKNQVDGVHATIHATQGALLDELVQARSMQFMRYVIVWLLRLASGKNLPKEKLTLPLPEAIPEAFKCLPEYFVEDIVDNFKFITRNMPYIITATQCEELVQICVTFLRSSEYIKSPYLKSGLVSILFYGVWAFGHYSKGILGDLLNGMEFCHQHLLHALMRFYIECESTGSHTQFFDKFNIRYEIDAVIKSIWGNVIYRDNLAKEASLNTSFFVRFVNLLLNDVTFVLDEAFSSFIQVRDLTNELATSGATMEENIRKEKEELLADHKGRAKSYMGLTNETISMLKLFTEALASAFTMPEVVQRLADMLDYNIDALTGPKQSNLKVENPQEYGFDPKSLLSDLLDVYLNLRTKEPFLRAVARDGRSYKPANFVHAASIMERFGLKSRDELATWTKMQEAIAAIHAEDQQAEEDLGDIPDELLDPIMGSLMEDPVLLPSSKQIVDRSTIRSHLLSDPTDPFNRVPLKIEEVLDATDKKKEIEEFIASKRGAKSGVGGSEAMDTTGG</sequence>
<comment type="caution">
    <text evidence="13">The sequence shown here is derived from an EMBL/GenBank/DDBJ whole genome shotgun (WGS) entry which is preliminary data.</text>
</comment>
<evidence type="ECO:0000256" key="1">
    <source>
        <dbReference type="ARBA" id="ARBA00000900"/>
    </source>
</evidence>
<dbReference type="InterPro" id="IPR003613">
    <property type="entry name" value="Ubox_domain"/>
</dbReference>
<dbReference type="Gene3D" id="3.30.40.10">
    <property type="entry name" value="Zinc/RING finger domain, C3HC4 (zinc finger)"/>
    <property type="match status" value="1"/>
</dbReference>
<keyword evidence="8" id="KW-0833">Ubl conjugation pathway</keyword>
<evidence type="ECO:0000256" key="8">
    <source>
        <dbReference type="ARBA" id="ARBA00022786"/>
    </source>
</evidence>
<keyword evidence="9" id="KW-0413">Isomerase</keyword>
<dbReference type="GO" id="GO:0005634">
    <property type="term" value="C:nucleus"/>
    <property type="evidence" value="ECO:0007669"/>
    <property type="project" value="UniProtKB-SubCell"/>
</dbReference>
<evidence type="ECO:0000256" key="5">
    <source>
        <dbReference type="ARBA" id="ARBA00007434"/>
    </source>
</evidence>
<gene>
    <name evidence="13" type="ORF">K461DRAFT_290572</name>
</gene>
<dbReference type="GO" id="GO:0034450">
    <property type="term" value="F:ubiquitin-ubiquitin ligase activity"/>
    <property type="evidence" value="ECO:0007669"/>
    <property type="project" value="InterPro"/>
</dbReference>
<dbReference type="PROSITE" id="PS51698">
    <property type="entry name" value="U_BOX"/>
    <property type="match status" value="1"/>
</dbReference>
<comment type="catalytic activity">
    <reaction evidence="1">
        <text>S-ubiquitinyl-[E2 ubiquitin-conjugating enzyme]-L-cysteine + [acceptor protein]-L-lysine = [E2 ubiquitin-conjugating enzyme]-L-cysteine + N(6)-ubiquitinyl-[acceptor protein]-L-lysine.</text>
        <dbReference type="EC" id="2.3.2.27"/>
    </reaction>
</comment>
<comment type="pathway">
    <text evidence="4">Protein modification; protein ubiquitination.</text>
</comment>
<dbReference type="InterPro" id="IPR013083">
    <property type="entry name" value="Znf_RING/FYVE/PHD"/>
</dbReference>
<accession>A0A9P4JAQ4</accession>
<dbReference type="OrthoDB" id="20295at2759"/>
<feature type="compositionally biased region" description="Low complexity" evidence="11">
    <location>
        <begin position="22"/>
        <end position="32"/>
    </location>
</feature>
<dbReference type="Pfam" id="PF10408">
    <property type="entry name" value="Ufd2P_core"/>
    <property type="match status" value="1"/>
</dbReference>
<dbReference type="AlphaFoldDB" id="A0A9P4JAQ4"/>
<evidence type="ECO:0000256" key="4">
    <source>
        <dbReference type="ARBA" id="ARBA00004906"/>
    </source>
</evidence>
<evidence type="ECO:0000256" key="11">
    <source>
        <dbReference type="SAM" id="MobiDB-lite"/>
    </source>
</evidence>
<keyword evidence="9" id="KW-0697">Rotamase</keyword>
<reference evidence="13" key="1">
    <citation type="journal article" date="2020" name="Stud. Mycol.">
        <title>101 Dothideomycetes genomes: a test case for predicting lifestyles and emergence of pathogens.</title>
        <authorList>
            <person name="Haridas S."/>
            <person name="Albert R."/>
            <person name="Binder M."/>
            <person name="Bloem J."/>
            <person name="Labutti K."/>
            <person name="Salamov A."/>
            <person name="Andreopoulos B."/>
            <person name="Baker S."/>
            <person name="Barry K."/>
            <person name="Bills G."/>
            <person name="Bluhm B."/>
            <person name="Cannon C."/>
            <person name="Castanera R."/>
            <person name="Culley D."/>
            <person name="Daum C."/>
            <person name="Ezra D."/>
            <person name="Gonzalez J."/>
            <person name="Henrissat B."/>
            <person name="Kuo A."/>
            <person name="Liang C."/>
            <person name="Lipzen A."/>
            <person name="Lutzoni F."/>
            <person name="Magnuson J."/>
            <person name="Mondo S."/>
            <person name="Nolan M."/>
            <person name="Ohm R."/>
            <person name="Pangilinan J."/>
            <person name="Park H.-J."/>
            <person name="Ramirez L."/>
            <person name="Alfaro M."/>
            <person name="Sun H."/>
            <person name="Tritt A."/>
            <person name="Yoshinaga Y."/>
            <person name="Zwiers L.-H."/>
            <person name="Turgeon B."/>
            <person name="Goodwin S."/>
            <person name="Spatafora J."/>
            <person name="Crous P."/>
            <person name="Grigoriev I."/>
        </authorList>
    </citation>
    <scope>NUCLEOTIDE SEQUENCE</scope>
    <source>
        <strain evidence="13">CBS 260.36</strain>
    </source>
</reference>
<feature type="compositionally biased region" description="Low complexity" evidence="11">
    <location>
        <begin position="40"/>
        <end position="59"/>
    </location>
</feature>
<evidence type="ECO:0000256" key="10">
    <source>
        <dbReference type="ARBA" id="ARBA00023242"/>
    </source>
</evidence>
<organism evidence="13 14">
    <name type="scientific">Myriangium duriaei CBS 260.36</name>
    <dbReference type="NCBI Taxonomy" id="1168546"/>
    <lineage>
        <taxon>Eukaryota</taxon>
        <taxon>Fungi</taxon>
        <taxon>Dikarya</taxon>
        <taxon>Ascomycota</taxon>
        <taxon>Pezizomycotina</taxon>
        <taxon>Dothideomycetes</taxon>
        <taxon>Dothideomycetidae</taxon>
        <taxon>Myriangiales</taxon>
        <taxon>Myriangiaceae</taxon>
        <taxon>Myriangium</taxon>
    </lineage>
</organism>
<feature type="domain" description="U-box" evidence="12">
    <location>
        <begin position="986"/>
        <end position="1064"/>
    </location>
</feature>
<dbReference type="FunFam" id="3.30.40.10:FF:000055">
    <property type="entry name" value="Ubiquitin conjugation factor e4 a"/>
    <property type="match status" value="1"/>
</dbReference>
<keyword evidence="10" id="KW-0539">Nucleus</keyword>
<dbReference type="EMBL" id="ML996082">
    <property type="protein sequence ID" value="KAF2155553.1"/>
    <property type="molecule type" value="Genomic_DNA"/>
</dbReference>
<dbReference type="CDD" id="cd16657">
    <property type="entry name" value="RING-Ubox_UBE4A"/>
    <property type="match status" value="1"/>
</dbReference>
<feature type="region of interest" description="Disordered" evidence="11">
    <location>
        <begin position="1"/>
        <end position="122"/>
    </location>
</feature>
<name>A0A9P4JAQ4_9PEZI</name>
<evidence type="ECO:0000256" key="7">
    <source>
        <dbReference type="ARBA" id="ARBA00022679"/>
    </source>
</evidence>
<evidence type="ECO:0000256" key="2">
    <source>
        <dbReference type="ARBA" id="ARBA00004123"/>
    </source>
</evidence>
<dbReference type="GO" id="GO:0000209">
    <property type="term" value="P:protein polyubiquitination"/>
    <property type="evidence" value="ECO:0007669"/>
    <property type="project" value="TreeGrafter"/>
</dbReference>
<evidence type="ECO:0000256" key="9">
    <source>
        <dbReference type="ARBA" id="ARBA00023110"/>
    </source>
</evidence>
<evidence type="ECO:0000313" key="13">
    <source>
        <dbReference type="EMBL" id="KAF2155553.1"/>
    </source>
</evidence>
<evidence type="ECO:0000256" key="3">
    <source>
        <dbReference type="ARBA" id="ARBA00004496"/>
    </source>
</evidence>
<dbReference type="Pfam" id="PF04564">
    <property type="entry name" value="U-box"/>
    <property type="match status" value="1"/>
</dbReference>
<dbReference type="SMART" id="SM00504">
    <property type="entry name" value="Ubox"/>
    <property type="match status" value="1"/>
</dbReference>
<evidence type="ECO:0000313" key="14">
    <source>
        <dbReference type="Proteomes" id="UP000799439"/>
    </source>
</evidence>
<dbReference type="PANTHER" id="PTHR13931">
    <property type="entry name" value="UBIQUITINATION FACTOR E4"/>
    <property type="match status" value="1"/>
</dbReference>
<feature type="compositionally biased region" description="Basic and acidic residues" evidence="11">
    <location>
        <begin position="110"/>
        <end position="122"/>
    </location>
</feature>
<dbReference type="GO" id="GO:0005737">
    <property type="term" value="C:cytoplasm"/>
    <property type="evidence" value="ECO:0007669"/>
    <property type="project" value="UniProtKB-SubCell"/>
</dbReference>
<proteinExistence type="inferred from homology"/>
<dbReference type="InterPro" id="IPR019474">
    <property type="entry name" value="Ub_conjug_fac_E4_core"/>
</dbReference>
<protein>
    <submittedName>
        <fullName evidence="13">Ubiquitin fusion degradation protein-2</fullName>
    </submittedName>
</protein>
<comment type="similarity">
    <text evidence="5">Belongs to the ubiquitin conjugation factor E4 family.</text>
</comment>
<dbReference type="GO" id="GO:0003755">
    <property type="term" value="F:peptidyl-prolyl cis-trans isomerase activity"/>
    <property type="evidence" value="ECO:0007669"/>
    <property type="project" value="UniProtKB-KW"/>
</dbReference>
<dbReference type="SUPFAM" id="SSF57850">
    <property type="entry name" value="RING/U-box"/>
    <property type="match status" value="1"/>
</dbReference>
<dbReference type="PANTHER" id="PTHR13931:SF2">
    <property type="entry name" value="UBIQUITIN CONJUGATION FACTOR E4 B"/>
    <property type="match status" value="1"/>
</dbReference>
<dbReference type="Proteomes" id="UP000799439">
    <property type="component" value="Unassembled WGS sequence"/>
</dbReference>
<dbReference type="GO" id="GO:0000151">
    <property type="term" value="C:ubiquitin ligase complex"/>
    <property type="evidence" value="ECO:0007669"/>
    <property type="project" value="InterPro"/>
</dbReference>
<keyword evidence="14" id="KW-1185">Reference proteome</keyword>
<dbReference type="GO" id="GO:0006511">
    <property type="term" value="P:ubiquitin-dependent protein catabolic process"/>
    <property type="evidence" value="ECO:0007669"/>
    <property type="project" value="InterPro"/>
</dbReference>
<evidence type="ECO:0000256" key="6">
    <source>
        <dbReference type="ARBA" id="ARBA00022490"/>
    </source>
</evidence>
<comment type="subcellular location">
    <subcellularLocation>
        <location evidence="3">Cytoplasm</location>
    </subcellularLocation>
    <subcellularLocation>
        <location evidence="2">Nucleus</location>
    </subcellularLocation>
</comment>
<dbReference type="GO" id="GO:0036503">
    <property type="term" value="P:ERAD pathway"/>
    <property type="evidence" value="ECO:0007669"/>
    <property type="project" value="InterPro"/>
</dbReference>
<dbReference type="InterPro" id="IPR045132">
    <property type="entry name" value="UBE4"/>
</dbReference>
<feature type="compositionally biased region" description="Polar residues" evidence="11">
    <location>
        <begin position="72"/>
        <end position="95"/>
    </location>
</feature>
<evidence type="ECO:0000259" key="12">
    <source>
        <dbReference type="PROSITE" id="PS51698"/>
    </source>
</evidence>